<dbReference type="Pfam" id="PF12686">
    <property type="entry name" value="DUF3800"/>
    <property type="match status" value="1"/>
</dbReference>
<keyword evidence="2" id="KW-1185">Reference proteome</keyword>
<evidence type="ECO:0000313" key="1">
    <source>
        <dbReference type="EMBL" id="QDU79200.1"/>
    </source>
</evidence>
<protein>
    <recommendedName>
        <fullName evidence="3">DUF3800 domain-containing protein</fullName>
    </recommendedName>
</protein>
<reference evidence="1 2" key="1">
    <citation type="submission" date="2019-02" db="EMBL/GenBank/DDBJ databases">
        <title>Deep-cultivation of Planctomycetes and their phenomic and genomic characterization uncovers novel biology.</title>
        <authorList>
            <person name="Wiegand S."/>
            <person name="Jogler M."/>
            <person name="Boedeker C."/>
            <person name="Pinto D."/>
            <person name="Vollmers J."/>
            <person name="Rivas-Marin E."/>
            <person name="Kohn T."/>
            <person name="Peeters S.H."/>
            <person name="Heuer A."/>
            <person name="Rast P."/>
            <person name="Oberbeckmann S."/>
            <person name="Bunk B."/>
            <person name="Jeske O."/>
            <person name="Meyerdierks A."/>
            <person name="Storesund J.E."/>
            <person name="Kallscheuer N."/>
            <person name="Luecker S."/>
            <person name="Lage O.M."/>
            <person name="Pohl T."/>
            <person name="Merkel B.J."/>
            <person name="Hornburger P."/>
            <person name="Mueller R.-W."/>
            <person name="Bruemmer F."/>
            <person name="Labrenz M."/>
            <person name="Spormann A.M."/>
            <person name="Op den Camp H."/>
            <person name="Overmann J."/>
            <person name="Amann R."/>
            <person name="Jetten M.S.M."/>
            <person name="Mascher T."/>
            <person name="Medema M.H."/>
            <person name="Devos D.P."/>
            <person name="Kaster A.-K."/>
            <person name="Ovreas L."/>
            <person name="Rohde M."/>
            <person name="Galperin M.Y."/>
            <person name="Jogler C."/>
        </authorList>
    </citation>
    <scope>NUCLEOTIDE SEQUENCE [LARGE SCALE GENOMIC DNA]</scope>
    <source>
        <strain evidence="1 2">Pla110</strain>
    </source>
</reference>
<dbReference type="AlphaFoldDB" id="A0A518CJ10"/>
<organism evidence="1 2">
    <name type="scientific">Polystyrenella longa</name>
    <dbReference type="NCBI Taxonomy" id="2528007"/>
    <lineage>
        <taxon>Bacteria</taxon>
        <taxon>Pseudomonadati</taxon>
        <taxon>Planctomycetota</taxon>
        <taxon>Planctomycetia</taxon>
        <taxon>Planctomycetales</taxon>
        <taxon>Planctomycetaceae</taxon>
        <taxon>Polystyrenella</taxon>
    </lineage>
</organism>
<dbReference type="InterPro" id="IPR024524">
    <property type="entry name" value="DUF3800"/>
</dbReference>
<proteinExistence type="predicted"/>
<evidence type="ECO:0008006" key="3">
    <source>
        <dbReference type="Google" id="ProtNLM"/>
    </source>
</evidence>
<accession>A0A518CJ10</accession>
<evidence type="ECO:0000313" key="2">
    <source>
        <dbReference type="Proteomes" id="UP000317178"/>
    </source>
</evidence>
<gene>
    <name evidence="1" type="ORF">Pla110_09050</name>
</gene>
<dbReference type="KEGG" id="plon:Pla110_09050"/>
<sequence length="253" mass="29470">MSDLKNQKSRYISFLDESGDHSLDNTDPDFPIFVLSLVLISRKDYEKNVITAVNRLKLRFWDHEGINFHSRDIRKRQGAFSELIARNNYRDFVSELSQCMEDMPYTLFVSVIRKDMLSQKYKYAENPYDLSLKFLLERVLDFVKAKGIKELPIIAEARGKNEDNQLKAEFFDLLGRGTGFVKKEEFQKCNFQLEFQKKSNNLAGIQVADLCAYPCARYVIDRSKPNPAFDVVRKHIYRPHCGLGVGFGWKIFP</sequence>
<name>A0A518CJ10_9PLAN</name>
<dbReference type="Proteomes" id="UP000317178">
    <property type="component" value="Chromosome"/>
</dbReference>
<dbReference type="EMBL" id="CP036281">
    <property type="protein sequence ID" value="QDU79200.1"/>
    <property type="molecule type" value="Genomic_DNA"/>
</dbReference>
<dbReference type="OrthoDB" id="2680392at2"/>
<dbReference type="RefSeq" id="WP_144993619.1">
    <property type="nucleotide sequence ID" value="NZ_CP036281.1"/>
</dbReference>